<dbReference type="STRING" id="4536.A0A0E0HWV6"/>
<feature type="domain" description="YABBY N-terminal" evidence="1">
    <location>
        <begin position="6"/>
        <end position="63"/>
    </location>
</feature>
<dbReference type="EnsemblPlants" id="ONIVA07G02310.1">
    <property type="protein sequence ID" value="ONIVA07G02310.1"/>
    <property type="gene ID" value="ONIVA07G02310"/>
</dbReference>
<dbReference type="OMA" id="CRPATDR"/>
<dbReference type="Gramene" id="ONIVA07G02310.1">
    <property type="protein sequence ID" value="ONIVA07G02310.1"/>
    <property type="gene ID" value="ONIVA07G02310"/>
</dbReference>
<accession>A0A0E0HWV6</accession>
<keyword evidence="3" id="KW-1185">Reference proteome</keyword>
<dbReference type="PANTHER" id="PTHR31675">
    <property type="entry name" value="PROTEIN YABBY 6-RELATED"/>
    <property type="match status" value="1"/>
</dbReference>
<dbReference type="GO" id="GO:0005634">
    <property type="term" value="C:nucleus"/>
    <property type="evidence" value="ECO:0007669"/>
    <property type="project" value="TreeGrafter"/>
</dbReference>
<dbReference type="PANTHER" id="PTHR31675:SF53">
    <property type="entry name" value="PROTEIN YABBY 1"/>
    <property type="match status" value="1"/>
</dbReference>
<reference evidence="2" key="2">
    <citation type="submission" date="2018-04" db="EMBL/GenBank/DDBJ databases">
        <title>OnivRS2 (Oryza nivara Reference Sequence Version 2).</title>
        <authorList>
            <person name="Zhang J."/>
            <person name="Kudrna D."/>
            <person name="Lee S."/>
            <person name="Talag J."/>
            <person name="Rajasekar S."/>
            <person name="Welchert J."/>
            <person name="Hsing Y.-I."/>
            <person name="Wing R.A."/>
        </authorList>
    </citation>
    <scope>NUCLEOTIDE SEQUENCE [LARGE SCALE GENOMIC DNA]</scope>
    <source>
        <strain evidence="2">SL10</strain>
    </source>
</reference>
<evidence type="ECO:0000259" key="1">
    <source>
        <dbReference type="Pfam" id="PF24868"/>
    </source>
</evidence>
<name>A0A0E0HWV6_ORYNI</name>
<proteinExistence type="predicted"/>
<protein>
    <recommendedName>
        <fullName evidence="1">YABBY N-terminal domain-containing protein</fullName>
    </recommendedName>
</protein>
<evidence type="ECO:0000313" key="3">
    <source>
        <dbReference type="Proteomes" id="UP000006591"/>
    </source>
</evidence>
<dbReference type="InterPro" id="IPR056776">
    <property type="entry name" value="YABBY_N"/>
</dbReference>
<dbReference type="Proteomes" id="UP000006591">
    <property type="component" value="Chromosome 7"/>
</dbReference>
<dbReference type="AlphaFoldDB" id="A0A0E0HWV6"/>
<organism evidence="2">
    <name type="scientific">Oryza nivara</name>
    <name type="common">Indian wild rice</name>
    <name type="synonym">Oryza sativa f. spontanea</name>
    <dbReference type="NCBI Taxonomy" id="4536"/>
    <lineage>
        <taxon>Eukaryota</taxon>
        <taxon>Viridiplantae</taxon>
        <taxon>Streptophyta</taxon>
        <taxon>Embryophyta</taxon>
        <taxon>Tracheophyta</taxon>
        <taxon>Spermatophyta</taxon>
        <taxon>Magnoliopsida</taxon>
        <taxon>Liliopsida</taxon>
        <taxon>Poales</taxon>
        <taxon>Poaceae</taxon>
        <taxon>BOP clade</taxon>
        <taxon>Oryzoideae</taxon>
        <taxon>Oryzeae</taxon>
        <taxon>Oryzinae</taxon>
        <taxon>Oryza</taxon>
    </lineage>
</organism>
<dbReference type="eggNOG" id="ENOG502R9GD">
    <property type="taxonomic scope" value="Eukaryota"/>
</dbReference>
<dbReference type="Pfam" id="PF24868">
    <property type="entry name" value="YABBY_N"/>
    <property type="match status" value="1"/>
</dbReference>
<dbReference type="GO" id="GO:0010158">
    <property type="term" value="P:abaxial cell fate specification"/>
    <property type="evidence" value="ECO:0007669"/>
    <property type="project" value="TreeGrafter"/>
</dbReference>
<evidence type="ECO:0000313" key="2">
    <source>
        <dbReference type="EnsemblPlants" id="ONIVA07G02310.1"/>
    </source>
</evidence>
<dbReference type="HOGENOM" id="CLU_1301454_0_0_1"/>
<dbReference type="InterPro" id="IPR006780">
    <property type="entry name" value="YABBY"/>
</dbReference>
<sequence length="215" mass="23794">MSVQFTSEHVCYVNCNYCNTILVVNVPNNCSYNIVTVRCGHCTMVLSMDLAPFHQARTVQDHQVQNRGFQGNNFGSYDIASRNQRTSTAMYPMPTSQQQPLRKDSVSHLHTTDSSRRRYRGLKPAILRLATGRHSVLLQRTGLIFPGSILASALPTAAAAAAAATNRGGAACRPATDRRRARRRAAAAGRECARRRDDDDILLSRVPLSLRRVIN</sequence>
<reference evidence="2" key="1">
    <citation type="submission" date="2015-04" db="UniProtKB">
        <authorList>
            <consortium name="EnsemblPlants"/>
        </authorList>
    </citation>
    <scope>IDENTIFICATION</scope>
    <source>
        <strain evidence="2">SL10</strain>
    </source>
</reference>